<dbReference type="SUPFAM" id="SSF55785">
    <property type="entry name" value="PYP-like sensor domain (PAS domain)"/>
    <property type="match status" value="3"/>
</dbReference>
<keyword evidence="4" id="KW-0808">Transferase</keyword>
<dbReference type="Pfam" id="PF00989">
    <property type="entry name" value="PAS"/>
    <property type="match status" value="1"/>
</dbReference>
<dbReference type="Gene3D" id="3.30.450.20">
    <property type="entry name" value="PAS domain"/>
    <property type="match status" value="3"/>
</dbReference>
<evidence type="ECO:0000313" key="15">
    <source>
        <dbReference type="Proteomes" id="UP000002724"/>
    </source>
</evidence>
<dbReference type="SUPFAM" id="SSF52172">
    <property type="entry name" value="CheY-like"/>
    <property type="match status" value="1"/>
</dbReference>
<evidence type="ECO:0000256" key="2">
    <source>
        <dbReference type="ARBA" id="ARBA00012438"/>
    </source>
</evidence>
<protein>
    <recommendedName>
        <fullName evidence="2">histidine kinase</fullName>
        <ecNumber evidence="2">2.7.13.3</ecNumber>
    </recommendedName>
</protein>
<dbReference type="OrthoDB" id="9783713at2"/>
<dbReference type="eggNOG" id="COG4191">
    <property type="taxonomic scope" value="Bacteria"/>
</dbReference>
<dbReference type="Gene3D" id="3.30.565.10">
    <property type="entry name" value="Histidine kinase-like ATPase, C-terminal domain"/>
    <property type="match status" value="1"/>
</dbReference>
<dbReference type="RefSeq" id="WP_012508825.1">
    <property type="nucleotide sequence ID" value="NC_011060.1"/>
</dbReference>
<feature type="domain" description="PAS" evidence="12">
    <location>
        <begin position="448"/>
        <end position="518"/>
    </location>
</feature>
<dbReference type="Gene3D" id="3.40.50.2300">
    <property type="match status" value="1"/>
</dbReference>
<evidence type="ECO:0000256" key="8">
    <source>
        <dbReference type="ARBA" id="ARBA00023012"/>
    </source>
</evidence>
<dbReference type="InterPro" id="IPR004358">
    <property type="entry name" value="Sig_transdc_His_kin-like_C"/>
</dbReference>
<dbReference type="PROSITE" id="PS50110">
    <property type="entry name" value="RESPONSE_REGULATORY"/>
    <property type="match status" value="1"/>
</dbReference>
<proteinExistence type="predicted"/>
<dbReference type="SMART" id="SM00388">
    <property type="entry name" value="HisKA"/>
    <property type="match status" value="1"/>
</dbReference>
<keyword evidence="5" id="KW-0547">Nucleotide-binding</keyword>
<dbReference type="Pfam" id="PF00072">
    <property type="entry name" value="Response_reg"/>
    <property type="match status" value="1"/>
</dbReference>
<dbReference type="GO" id="GO:0006355">
    <property type="term" value="P:regulation of DNA-templated transcription"/>
    <property type="evidence" value="ECO:0007669"/>
    <property type="project" value="InterPro"/>
</dbReference>
<dbReference type="GO" id="GO:0005524">
    <property type="term" value="F:ATP binding"/>
    <property type="evidence" value="ECO:0007669"/>
    <property type="project" value="UniProtKB-KW"/>
</dbReference>
<dbReference type="AlphaFoldDB" id="B4SD89"/>
<dbReference type="InterPro" id="IPR000700">
    <property type="entry name" value="PAS-assoc_C"/>
</dbReference>
<dbReference type="SUPFAM" id="SSF47384">
    <property type="entry name" value="Homodimeric domain of signal transducing histidine kinase"/>
    <property type="match status" value="1"/>
</dbReference>
<evidence type="ECO:0000256" key="9">
    <source>
        <dbReference type="PROSITE-ProRule" id="PRU00169"/>
    </source>
</evidence>
<dbReference type="EMBL" id="CP001110">
    <property type="protein sequence ID" value="ACF44348.1"/>
    <property type="molecule type" value="Genomic_DNA"/>
</dbReference>
<dbReference type="PROSITE" id="PS50113">
    <property type="entry name" value="PAC"/>
    <property type="match status" value="1"/>
</dbReference>
<dbReference type="InterPro" id="IPR036097">
    <property type="entry name" value="HisK_dim/P_sf"/>
</dbReference>
<dbReference type="SMART" id="SM00065">
    <property type="entry name" value="GAF"/>
    <property type="match status" value="2"/>
</dbReference>
<keyword evidence="6 14" id="KW-0418">Kinase</keyword>
<evidence type="ECO:0000256" key="4">
    <source>
        <dbReference type="ARBA" id="ARBA00022679"/>
    </source>
</evidence>
<dbReference type="SUPFAM" id="SSF55874">
    <property type="entry name" value="ATPase domain of HSP90 chaperone/DNA topoisomerase II/histidine kinase"/>
    <property type="match status" value="1"/>
</dbReference>
<dbReference type="SMART" id="SM00448">
    <property type="entry name" value="REC"/>
    <property type="match status" value="1"/>
</dbReference>
<accession>B4SD89</accession>
<dbReference type="HOGENOM" id="CLU_000445_114_51_10"/>
<dbReference type="InterPro" id="IPR005467">
    <property type="entry name" value="His_kinase_dom"/>
</dbReference>
<evidence type="ECO:0000256" key="5">
    <source>
        <dbReference type="ARBA" id="ARBA00022741"/>
    </source>
</evidence>
<dbReference type="SMART" id="SM00387">
    <property type="entry name" value="HATPase_c"/>
    <property type="match status" value="1"/>
</dbReference>
<dbReference type="PRINTS" id="PR00344">
    <property type="entry name" value="BCTRLSENSOR"/>
</dbReference>
<name>B4SD89_PELPB</name>
<evidence type="ECO:0000256" key="1">
    <source>
        <dbReference type="ARBA" id="ARBA00000085"/>
    </source>
</evidence>
<dbReference type="InterPro" id="IPR011006">
    <property type="entry name" value="CheY-like_superfamily"/>
</dbReference>
<dbReference type="Gene3D" id="3.30.450.40">
    <property type="match status" value="2"/>
</dbReference>
<dbReference type="InterPro" id="IPR003661">
    <property type="entry name" value="HisK_dim/P_dom"/>
</dbReference>
<feature type="modified residue" description="4-aspartylphosphate" evidence="9">
    <location>
        <position position="1052"/>
    </location>
</feature>
<feature type="domain" description="Histidine kinase" evidence="10">
    <location>
        <begin position="757"/>
        <end position="980"/>
    </location>
</feature>
<keyword evidence="7" id="KW-0067">ATP-binding</keyword>
<dbReference type="PROSITE" id="PS50112">
    <property type="entry name" value="PAS"/>
    <property type="match status" value="2"/>
</dbReference>
<dbReference type="eggNOG" id="COG3829">
    <property type="taxonomic scope" value="Bacteria"/>
</dbReference>
<dbReference type="InterPro" id="IPR003018">
    <property type="entry name" value="GAF"/>
</dbReference>
<dbReference type="NCBIfam" id="TIGR00229">
    <property type="entry name" value="sensory_box"/>
    <property type="match status" value="2"/>
</dbReference>
<dbReference type="KEGG" id="pph:Ppha_2145"/>
<keyword evidence="3 9" id="KW-0597">Phosphoprotein</keyword>
<dbReference type="eggNOG" id="COG0784">
    <property type="taxonomic scope" value="Bacteria"/>
</dbReference>
<feature type="domain" description="Response regulatory" evidence="11">
    <location>
        <begin position="1001"/>
        <end position="1117"/>
    </location>
</feature>
<dbReference type="Proteomes" id="UP000002724">
    <property type="component" value="Chromosome"/>
</dbReference>
<dbReference type="eggNOG" id="COG2202">
    <property type="taxonomic scope" value="Bacteria"/>
</dbReference>
<dbReference type="eggNOG" id="COG2203">
    <property type="taxonomic scope" value="Bacteria"/>
</dbReference>
<dbReference type="InterPro" id="IPR001789">
    <property type="entry name" value="Sig_transdc_resp-reg_receiver"/>
</dbReference>
<dbReference type="InterPro" id="IPR013656">
    <property type="entry name" value="PAS_4"/>
</dbReference>
<sequence length="1124" mass="126240">MDLPKYDEADLERHSTEQTLRFLFNAIPESMFIMDCQGIVLEANESFAARFGKSLSECPGINVYDLLSPDVALHRRKKVEEVLRTGKRLSFEGELEGDRLLQGRKMHHICPLFGSVGEVDRLVVYSQDITELKRTEESLIAAQTVLDKDLEAMSKLHEISTLFVRKGNVEGIFDKVIDAACAITGSDMGSVRLVDAKSGHLKIAAQKGFTDPFQECCHDSAVGPCVCDRVMRRKEQIMVADITQSTLIWGKKEVEAHLADGVRSLQLTPMVNRSGKLLGILSTYFPVVYHPEERVLKLLHLLASQTADIIERAEKEEALQQSNERYRSLFSNTLNAIAYCRMIYEEERPVDFIYEQVNVRFEKVTGLKNVEGKKISEVIPGIHDINPELLKIFGRVAKTGITERLEFYLESLKTWLDISVYSTKSGHFVTVFDVITERKQTENALLESEKKFRSITEQMAEVVFVTDNFGHLTYASSAIEKIFGYTSQEVIGHLFTEYLVENEISRALAIFNEALLNQLTLQILEFKYQKKNGAVFCGEVHLHYYYDNGSFGIIGLIHDITERKRNEAVIAFRLHLLLLADSYSIEEVLRETLDEAERLTGSTIGFIHFIEPDQISISLQAWSTNTEKNLCLVEDGFRRHYPLKDAGVWADAIRERRAMIHNNYDALSNRKGMPQGHIAVERELVVPIMRGEKITAIIGIGNKVVDYDQEDVKLLSSMAGIAWDIIARKKAELSESRIQNELVKAQKMELVGRLAGGIAHDFNNMLCVILGHAEMALLDNQLNESLRESLQEIFNAAEKSADLTHQLLAFARKQPLIPKVLDLNVVIEGMLNMLRRLIGEDITLVWSPEKLLYPVNMDSSHIDQILINLCVNARDAITEIGKIVIETKNVMLHEPYAVDGEVGSSGAYVLLSVSDNGRGIEEKDAGYIFEPFFTTKESGKGTGLGLSTVYGLVKQNNGFIRFSSEPGKGTEFSVYFPGYTGEAFSSKRELPAEKVKPGEETILIVDDENEILKLSKMILQNQGYHVLTAGTPAQAIQIAQGYKGEINLLLTDIIMPEMNGRDLSEKIYSIFPNIKVLFMSGYTADIIASQGGVDEVMNLILKPFSIKGLTNKVYDTLHVSHPKV</sequence>
<organism evidence="14 15">
    <name type="scientific">Pelodictyon phaeoclathratiforme (strain DSM 5477 / BU-1)</name>
    <dbReference type="NCBI Taxonomy" id="324925"/>
    <lineage>
        <taxon>Bacteria</taxon>
        <taxon>Pseudomonadati</taxon>
        <taxon>Chlorobiota</taxon>
        <taxon>Chlorobiia</taxon>
        <taxon>Chlorobiales</taxon>
        <taxon>Chlorobiaceae</taxon>
        <taxon>Chlorobium/Pelodictyon group</taxon>
        <taxon>Pelodictyon</taxon>
    </lineage>
</organism>
<reference evidence="14 15" key="1">
    <citation type="submission" date="2008-06" db="EMBL/GenBank/DDBJ databases">
        <title>Complete sequence of Pelodictyon phaeoclathratiforme BU-1.</title>
        <authorList>
            <consortium name="US DOE Joint Genome Institute"/>
            <person name="Lucas S."/>
            <person name="Copeland A."/>
            <person name="Lapidus A."/>
            <person name="Glavina del Rio T."/>
            <person name="Dalin E."/>
            <person name="Tice H."/>
            <person name="Bruce D."/>
            <person name="Goodwin L."/>
            <person name="Pitluck S."/>
            <person name="Schmutz J."/>
            <person name="Larimer F."/>
            <person name="Land M."/>
            <person name="Hauser L."/>
            <person name="Kyrpides N."/>
            <person name="Mikhailova N."/>
            <person name="Liu Z."/>
            <person name="Li T."/>
            <person name="Zhao F."/>
            <person name="Overmann J."/>
            <person name="Bryant D.A."/>
            <person name="Richardson P."/>
        </authorList>
    </citation>
    <scope>NUCLEOTIDE SEQUENCE [LARGE SCALE GENOMIC DNA]</scope>
    <source>
        <strain evidence="15">DSM 5477 / BU-1</strain>
    </source>
</reference>
<dbReference type="PROSITE" id="PS50109">
    <property type="entry name" value="HIS_KIN"/>
    <property type="match status" value="1"/>
</dbReference>
<dbReference type="InterPro" id="IPR036890">
    <property type="entry name" value="HATPase_C_sf"/>
</dbReference>
<dbReference type="Pfam" id="PF00512">
    <property type="entry name" value="HisKA"/>
    <property type="match status" value="1"/>
</dbReference>
<dbReference type="InterPro" id="IPR000014">
    <property type="entry name" value="PAS"/>
</dbReference>
<evidence type="ECO:0000313" key="14">
    <source>
        <dbReference type="EMBL" id="ACF44348.1"/>
    </source>
</evidence>
<keyword evidence="15" id="KW-1185">Reference proteome</keyword>
<dbReference type="Pfam" id="PF13185">
    <property type="entry name" value="GAF_2"/>
    <property type="match status" value="2"/>
</dbReference>
<dbReference type="eggNOG" id="COG1956">
    <property type="taxonomic scope" value="Bacteria"/>
</dbReference>
<dbReference type="InterPro" id="IPR003594">
    <property type="entry name" value="HATPase_dom"/>
</dbReference>
<evidence type="ECO:0000259" key="12">
    <source>
        <dbReference type="PROSITE" id="PS50112"/>
    </source>
</evidence>
<dbReference type="InterPro" id="IPR035965">
    <property type="entry name" value="PAS-like_dom_sf"/>
</dbReference>
<evidence type="ECO:0000259" key="10">
    <source>
        <dbReference type="PROSITE" id="PS50109"/>
    </source>
</evidence>
<evidence type="ECO:0000256" key="3">
    <source>
        <dbReference type="ARBA" id="ARBA00022553"/>
    </source>
</evidence>
<dbReference type="Pfam" id="PF02518">
    <property type="entry name" value="HATPase_c"/>
    <property type="match status" value="1"/>
</dbReference>
<dbReference type="Pfam" id="PF08448">
    <property type="entry name" value="PAS_4"/>
    <property type="match status" value="1"/>
</dbReference>
<evidence type="ECO:0000259" key="11">
    <source>
        <dbReference type="PROSITE" id="PS50110"/>
    </source>
</evidence>
<dbReference type="SMART" id="SM00091">
    <property type="entry name" value="PAS"/>
    <property type="match status" value="2"/>
</dbReference>
<evidence type="ECO:0000256" key="7">
    <source>
        <dbReference type="ARBA" id="ARBA00022840"/>
    </source>
</evidence>
<evidence type="ECO:0000259" key="13">
    <source>
        <dbReference type="PROSITE" id="PS50113"/>
    </source>
</evidence>
<dbReference type="EC" id="2.7.13.3" evidence="2"/>
<dbReference type="InterPro" id="IPR013767">
    <property type="entry name" value="PAS_fold"/>
</dbReference>
<dbReference type="InterPro" id="IPR029016">
    <property type="entry name" value="GAF-like_dom_sf"/>
</dbReference>
<dbReference type="STRING" id="324925.Ppha_2145"/>
<dbReference type="SUPFAM" id="SSF55781">
    <property type="entry name" value="GAF domain-like"/>
    <property type="match status" value="2"/>
</dbReference>
<gene>
    <name evidence="14" type="ordered locus">Ppha_2145</name>
</gene>
<feature type="domain" description="PAS" evidence="12">
    <location>
        <begin position="16"/>
        <end position="86"/>
    </location>
</feature>
<dbReference type="PANTHER" id="PTHR43065">
    <property type="entry name" value="SENSOR HISTIDINE KINASE"/>
    <property type="match status" value="1"/>
</dbReference>
<evidence type="ECO:0000256" key="6">
    <source>
        <dbReference type="ARBA" id="ARBA00022777"/>
    </source>
</evidence>
<dbReference type="Gene3D" id="1.10.287.130">
    <property type="match status" value="1"/>
</dbReference>
<dbReference type="PANTHER" id="PTHR43065:SF42">
    <property type="entry name" value="TWO-COMPONENT SENSOR PPRA"/>
    <property type="match status" value="1"/>
</dbReference>
<keyword evidence="8" id="KW-0902">Two-component regulatory system</keyword>
<dbReference type="CDD" id="cd00082">
    <property type="entry name" value="HisKA"/>
    <property type="match status" value="1"/>
</dbReference>
<dbReference type="CDD" id="cd00130">
    <property type="entry name" value="PAS"/>
    <property type="match status" value="2"/>
</dbReference>
<feature type="domain" description="PAC" evidence="13">
    <location>
        <begin position="522"/>
        <end position="572"/>
    </location>
</feature>
<comment type="catalytic activity">
    <reaction evidence="1">
        <text>ATP + protein L-histidine = ADP + protein N-phospho-L-histidine.</text>
        <dbReference type="EC" id="2.7.13.3"/>
    </reaction>
</comment>
<dbReference type="GO" id="GO:0000155">
    <property type="term" value="F:phosphorelay sensor kinase activity"/>
    <property type="evidence" value="ECO:0007669"/>
    <property type="project" value="InterPro"/>
</dbReference>